<dbReference type="EMBL" id="AP018907">
    <property type="protein sequence ID" value="BBF92631.1"/>
    <property type="molecule type" value="Genomic_DNA"/>
</dbReference>
<dbReference type="Proteomes" id="UP000266934">
    <property type="component" value="Chromosome"/>
</dbReference>
<reference evidence="1 2" key="1">
    <citation type="submission" date="2018-08" db="EMBL/GenBank/DDBJ databases">
        <title>Complete genome sequencing of Blastochloris tepida GI.</title>
        <authorList>
            <person name="Tsukatani Y."/>
            <person name="Mori H."/>
        </authorList>
    </citation>
    <scope>NUCLEOTIDE SEQUENCE [LARGE SCALE GENOMIC DNA]</scope>
    <source>
        <strain evidence="1 2">GI</strain>
    </source>
</reference>
<name>A0A348FZ98_9HYPH</name>
<dbReference type="AlphaFoldDB" id="A0A348FZ98"/>
<keyword evidence="2" id="KW-1185">Reference proteome</keyword>
<sequence>MSEFDTLLRFDSMDALLLEHPCQDEPRPPAWRVGGRTVLAPVSITPPVVAVDEETGAPTYAYDAAEAILPGVYAVATTTGIDEELWESPAAIAMRDRDTGAVIRQRTTNAVDLPMCISPVWAGMPAEFVLPAAP</sequence>
<accession>A0A348FZ98</accession>
<dbReference type="RefSeq" id="WP_126398649.1">
    <property type="nucleotide sequence ID" value="NZ_AP018907.1"/>
</dbReference>
<protein>
    <submittedName>
        <fullName evidence="1">Uncharacterized protein</fullName>
    </submittedName>
</protein>
<evidence type="ECO:0000313" key="2">
    <source>
        <dbReference type="Proteomes" id="UP000266934"/>
    </source>
</evidence>
<proteinExistence type="predicted"/>
<organism evidence="1 2">
    <name type="scientific">Blastochloris tepida</name>
    <dbReference type="NCBI Taxonomy" id="2233851"/>
    <lineage>
        <taxon>Bacteria</taxon>
        <taxon>Pseudomonadati</taxon>
        <taxon>Pseudomonadota</taxon>
        <taxon>Alphaproteobacteria</taxon>
        <taxon>Hyphomicrobiales</taxon>
        <taxon>Blastochloridaceae</taxon>
        <taxon>Blastochloris</taxon>
    </lineage>
</organism>
<dbReference type="KEGG" id="blag:BLTE_13160"/>
<dbReference type="OrthoDB" id="9786134at2"/>
<gene>
    <name evidence="1" type="ORF">BLTE_13160</name>
</gene>
<evidence type="ECO:0000313" key="1">
    <source>
        <dbReference type="EMBL" id="BBF92631.1"/>
    </source>
</evidence>